<gene>
    <name evidence="1" type="ORF">Slati_0988900</name>
</gene>
<accession>A0AAW2XUE0</accession>
<dbReference type="EMBL" id="JACGWN010000003">
    <property type="protein sequence ID" value="KAL0456497.1"/>
    <property type="molecule type" value="Genomic_DNA"/>
</dbReference>
<name>A0AAW2XUE0_9LAMI</name>
<protein>
    <recommendedName>
        <fullName evidence="2">RNA-directed DNA polymerase (Reverse transcriptase)</fullName>
    </recommendedName>
</protein>
<evidence type="ECO:0000313" key="1">
    <source>
        <dbReference type="EMBL" id="KAL0456497.1"/>
    </source>
</evidence>
<proteinExistence type="predicted"/>
<reference evidence="1" key="2">
    <citation type="journal article" date="2024" name="Plant">
        <title>Genomic evolution and insights into agronomic trait innovations of Sesamum species.</title>
        <authorList>
            <person name="Miao H."/>
            <person name="Wang L."/>
            <person name="Qu L."/>
            <person name="Liu H."/>
            <person name="Sun Y."/>
            <person name="Le M."/>
            <person name="Wang Q."/>
            <person name="Wei S."/>
            <person name="Zheng Y."/>
            <person name="Lin W."/>
            <person name="Duan Y."/>
            <person name="Cao H."/>
            <person name="Xiong S."/>
            <person name="Wang X."/>
            <person name="Wei L."/>
            <person name="Li C."/>
            <person name="Ma Q."/>
            <person name="Ju M."/>
            <person name="Zhao R."/>
            <person name="Li G."/>
            <person name="Mu C."/>
            <person name="Tian Q."/>
            <person name="Mei H."/>
            <person name="Zhang T."/>
            <person name="Gao T."/>
            <person name="Zhang H."/>
        </authorList>
    </citation>
    <scope>NUCLEOTIDE SEQUENCE</scope>
    <source>
        <strain evidence="1">KEN1</strain>
    </source>
</reference>
<organism evidence="1">
    <name type="scientific">Sesamum latifolium</name>
    <dbReference type="NCBI Taxonomy" id="2727402"/>
    <lineage>
        <taxon>Eukaryota</taxon>
        <taxon>Viridiplantae</taxon>
        <taxon>Streptophyta</taxon>
        <taxon>Embryophyta</taxon>
        <taxon>Tracheophyta</taxon>
        <taxon>Spermatophyta</taxon>
        <taxon>Magnoliopsida</taxon>
        <taxon>eudicotyledons</taxon>
        <taxon>Gunneridae</taxon>
        <taxon>Pentapetalae</taxon>
        <taxon>asterids</taxon>
        <taxon>lamiids</taxon>
        <taxon>Lamiales</taxon>
        <taxon>Pedaliaceae</taxon>
        <taxon>Sesamum</taxon>
    </lineage>
</organism>
<evidence type="ECO:0008006" key="2">
    <source>
        <dbReference type="Google" id="ProtNLM"/>
    </source>
</evidence>
<sequence>MPVTSCGMTRLEEKLKRLKQHLRQWNKDIFRNIFENIKTAEEVAVAEQNFDENSIDANLISMNQSTTLLQQALITKENFWHHNAACKWMCDGERNTKYFHSMVKKKRSHTAITSILHEGASTMDPTLIRATRVEFFHSLL</sequence>
<comment type="caution">
    <text evidence="1">The sequence shown here is derived from an EMBL/GenBank/DDBJ whole genome shotgun (WGS) entry which is preliminary data.</text>
</comment>
<dbReference type="AlphaFoldDB" id="A0AAW2XUE0"/>
<reference evidence="1" key="1">
    <citation type="submission" date="2020-06" db="EMBL/GenBank/DDBJ databases">
        <authorList>
            <person name="Li T."/>
            <person name="Hu X."/>
            <person name="Zhang T."/>
            <person name="Song X."/>
            <person name="Zhang H."/>
            <person name="Dai N."/>
            <person name="Sheng W."/>
            <person name="Hou X."/>
            <person name="Wei L."/>
        </authorList>
    </citation>
    <scope>NUCLEOTIDE SEQUENCE</scope>
    <source>
        <strain evidence="1">KEN1</strain>
        <tissue evidence="1">Leaf</tissue>
    </source>
</reference>